<gene>
    <name evidence="1" type="ORF">Cvel_12251</name>
</gene>
<dbReference type="VEuPathDB" id="CryptoDB:Cvel_12251"/>
<name>A0A0G4I9F3_9ALVE</name>
<proteinExistence type="predicted"/>
<dbReference type="AlphaFoldDB" id="A0A0G4I9F3"/>
<organism evidence="1">
    <name type="scientific">Chromera velia CCMP2878</name>
    <dbReference type="NCBI Taxonomy" id="1169474"/>
    <lineage>
        <taxon>Eukaryota</taxon>
        <taxon>Sar</taxon>
        <taxon>Alveolata</taxon>
        <taxon>Colpodellida</taxon>
        <taxon>Chromeraceae</taxon>
        <taxon>Chromera</taxon>
    </lineage>
</organism>
<reference evidence="1" key="1">
    <citation type="submission" date="2014-11" db="EMBL/GenBank/DDBJ databases">
        <authorList>
            <person name="Otto D Thomas"/>
            <person name="Naeem Raeece"/>
        </authorList>
    </citation>
    <scope>NUCLEOTIDE SEQUENCE</scope>
</reference>
<dbReference type="EMBL" id="CDMZ01005725">
    <property type="protein sequence ID" value="CEM53786.1"/>
    <property type="molecule type" value="Genomic_DNA"/>
</dbReference>
<evidence type="ECO:0000313" key="1">
    <source>
        <dbReference type="EMBL" id="CEM53786.1"/>
    </source>
</evidence>
<accession>A0A0G4I9F3</accession>
<sequence length="125" mass="14419">MYRQTLRARSAVLHRLIPQTLATSPRGVNWNPPRPNWVYLKPMDQPGHHILNDKVPVEHWGVAKCPNKLADMRLEARVDRGEMSMEIQRHNEILDEIELRKAALVDAFIDEGADFGLPEWSFDPS</sequence>
<protein>
    <submittedName>
        <fullName evidence="1">Uncharacterized protein</fullName>
    </submittedName>
</protein>